<sequence>EARTELSIILSVMPFHNLTEKDFEDDDELFQRAVSNHEGHRFRLMETTQQGLATRCLKHLVTGLEAELDSTMVASPEVVGQLLVYVQYGWPYWHERPAFSKLVNSLKTVSPGDRHVKYLLICITLVCNECLLINLILCLADPLMIQKLSEVSARPLFASVTLPRYNSESPSVSSSAPSSPTSPMTPTFAHPLSPRVPPTNGSQPGMPYSQYANSRGDIIPRPHSSSGRSITEPTHHTLASFLRENLRTALSTPARSLGSNCHLGARATPDMERPSEVDKKKRDSIVSMEVDETRRSSNDETRATLERKRSRALLEIEPDLTNGRRRLLAEQEQISAGKGTAPYARSPVFQPPNSSLRDLRDYRRGSDILMGGDRRGSDSSMESGNGVE</sequence>
<reference evidence="2 3" key="1">
    <citation type="journal article" date="2018" name="New Phytol.">
        <title>Phylogenomics of Endogonaceae and evolution of mycorrhizas within Mucoromycota.</title>
        <authorList>
            <person name="Chang Y."/>
            <person name="Desiro A."/>
            <person name="Na H."/>
            <person name="Sandor L."/>
            <person name="Lipzen A."/>
            <person name="Clum A."/>
            <person name="Barry K."/>
            <person name="Grigoriev I.V."/>
            <person name="Martin F.M."/>
            <person name="Stajich J.E."/>
            <person name="Smith M.E."/>
            <person name="Bonito G."/>
            <person name="Spatafora J.W."/>
        </authorList>
    </citation>
    <scope>NUCLEOTIDE SEQUENCE [LARGE SCALE GENOMIC DNA]</scope>
    <source>
        <strain evidence="2 3">GMNB39</strain>
    </source>
</reference>
<feature type="region of interest" description="Disordered" evidence="1">
    <location>
        <begin position="165"/>
        <end position="231"/>
    </location>
</feature>
<dbReference type="EMBL" id="RBNI01017020">
    <property type="protein sequence ID" value="RUP06177.1"/>
    <property type="molecule type" value="Genomic_DNA"/>
</dbReference>
<keyword evidence="3" id="KW-1185">Reference proteome</keyword>
<evidence type="ECO:0000313" key="2">
    <source>
        <dbReference type="EMBL" id="RUP06177.1"/>
    </source>
</evidence>
<dbReference type="Proteomes" id="UP000268093">
    <property type="component" value="Unassembled WGS sequence"/>
</dbReference>
<feature type="compositionally biased region" description="Low complexity" evidence="1">
    <location>
        <begin position="167"/>
        <end position="187"/>
    </location>
</feature>
<dbReference type="OrthoDB" id="18145at2759"/>
<feature type="compositionally biased region" description="Basic and acidic residues" evidence="1">
    <location>
        <begin position="269"/>
        <end position="283"/>
    </location>
</feature>
<organism evidence="2 3">
    <name type="scientific">Jimgerdemannia flammicorona</name>
    <dbReference type="NCBI Taxonomy" id="994334"/>
    <lineage>
        <taxon>Eukaryota</taxon>
        <taxon>Fungi</taxon>
        <taxon>Fungi incertae sedis</taxon>
        <taxon>Mucoromycota</taxon>
        <taxon>Mucoromycotina</taxon>
        <taxon>Endogonomycetes</taxon>
        <taxon>Endogonales</taxon>
        <taxon>Endogonaceae</taxon>
        <taxon>Jimgerdemannia</taxon>
    </lineage>
</organism>
<protein>
    <submittedName>
        <fullName evidence="2">Uncharacterized protein</fullName>
    </submittedName>
</protein>
<feature type="compositionally biased region" description="Polar residues" evidence="1">
    <location>
        <begin position="378"/>
        <end position="388"/>
    </location>
</feature>
<gene>
    <name evidence="2" type="ORF">BC936DRAFT_140430</name>
</gene>
<feature type="region of interest" description="Disordered" evidence="1">
    <location>
        <begin position="260"/>
        <end position="283"/>
    </location>
</feature>
<evidence type="ECO:0000313" key="3">
    <source>
        <dbReference type="Proteomes" id="UP000268093"/>
    </source>
</evidence>
<feature type="region of interest" description="Disordered" evidence="1">
    <location>
        <begin position="332"/>
        <end position="388"/>
    </location>
</feature>
<feature type="non-terminal residue" evidence="2">
    <location>
        <position position="1"/>
    </location>
</feature>
<comment type="caution">
    <text evidence="2">The sequence shown here is derived from an EMBL/GenBank/DDBJ whole genome shotgun (WGS) entry which is preliminary data.</text>
</comment>
<evidence type="ECO:0000256" key="1">
    <source>
        <dbReference type="SAM" id="MobiDB-lite"/>
    </source>
</evidence>
<feature type="compositionally biased region" description="Basic and acidic residues" evidence="1">
    <location>
        <begin position="357"/>
        <end position="377"/>
    </location>
</feature>
<proteinExistence type="predicted"/>
<name>A0A433ATX7_9FUNG</name>
<dbReference type="AlphaFoldDB" id="A0A433ATX7"/>
<accession>A0A433ATX7</accession>